<comment type="caution">
    <text evidence="2">The sequence shown here is derived from an EMBL/GenBank/DDBJ whole genome shotgun (WGS) entry which is preliminary data.</text>
</comment>
<accession>A0A210PT94</accession>
<dbReference type="EMBL" id="NEDP02005515">
    <property type="protein sequence ID" value="OWF39676.1"/>
    <property type="molecule type" value="Genomic_DNA"/>
</dbReference>
<dbReference type="AlphaFoldDB" id="A0A210PT94"/>
<reference evidence="2 3" key="1">
    <citation type="journal article" date="2017" name="Nat. Ecol. Evol.">
        <title>Scallop genome provides insights into evolution of bilaterian karyotype and development.</title>
        <authorList>
            <person name="Wang S."/>
            <person name="Zhang J."/>
            <person name="Jiao W."/>
            <person name="Li J."/>
            <person name="Xun X."/>
            <person name="Sun Y."/>
            <person name="Guo X."/>
            <person name="Huan P."/>
            <person name="Dong B."/>
            <person name="Zhang L."/>
            <person name="Hu X."/>
            <person name="Sun X."/>
            <person name="Wang J."/>
            <person name="Zhao C."/>
            <person name="Wang Y."/>
            <person name="Wang D."/>
            <person name="Huang X."/>
            <person name="Wang R."/>
            <person name="Lv J."/>
            <person name="Li Y."/>
            <person name="Zhang Z."/>
            <person name="Liu B."/>
            <person name="Lu W."/>
            <person name="Hui Y."/>
            <person name="Liang J."/>
            <person name="Zhou Z."/>
            <person name="Hou R."/>
            <person name="Li X."/>
            <person name="Liu Y."/>
            <person name="Li H."/>
            <person name="Ning X."/>
            <person name="Lin Y."/>
            <person name="Zhao L."/>
            <person name="Xing Q."/>
            <person name="Dou J."/>
            <person name="Li Y."/>
            <person name="Mao J."/>
            <person name="Guo H."/>
            <person name="Dou H."/>
            <person name="Li T."/>
            <person name="Mu C."/>
            <person name="Jiang W."/>
            <person name="Fu Q."/>
            <person name="Fu X."/>
            <person name="Miao Y."/>
            <person name="Liu J."/>
            <person name="Yu Q."/>
            <person name="Li R."/>
            <person name="Liao H."/>
            <person name="Li X."/>
            <person name="Kong Y."/>
            <person name="Jiang Z."/>
            <person name="Chourrout D."/>
            <person name="Li R."/>
            <person name="Bao Z."/>
        </authorList>
    </citation>
    <scope>NUCLEOTIDE SEQUENCE [LARGE SCALE GENOMIC DNA]</scope>
    <source>
        <strain evidence="2 3">PY_sf001</strain>
    </source>
</reference>
<dbReference type="OrthoDB" id="6095878at2759"/>
<proteinExistence type="predicted"/>
<gene>
    <name evidence="2" type="ORF">KP79_PYT19098</name>
</gene>
<name>A0A210PT94_MIZYE</name>
<keyword evidence="3" id="KW-1185">Reference proteome</keyword>
<evidence type="ECO:0000256" key="1">
    <source>
        <dbReference type="SAM" id="MobiDB-lite"/>
    </source>
</evidence>
<sequence>MARQISKRRRKRRKFNGPRGRHSAYAKKRYQAADASIHQRLRHILNEGKPRPYKICRMTTIFVPVEQTVVKSVRRTTKVNTTTPTCSVQGNPKCASSKAGESEDPVAQTTRRRRRTCTKFVGRRIQHEWCVDEATGETKWYIGTVLEVIKGKDGHPSAIYEILYDGEDEPQQVDNLHEDLNGGSVKFVDL</sequence>
<feature type="region of interest" description="Disordered" evidence="1">
    <location>
        <begin position="82"/>
        <end position="110"/>
    </location>
</feature>
<evidence type="ECO:0000313" key="3">
    <source>
        <dbReference type="Proteomes" id="UP000242188"/>
    </source>
</evidence>
<protein>
    <submittedName>
        <fullName evidence="2">Uncharacterized protein</fullName>
    </submittedName>
</protein>
<organism evidence="2 3">
    <name type="scientific">Mizuhopecten yessoensis</name>
    <name type="common">Japanese scallop</name>
    <name type="synonym">Patinopecten yessoensis</name>
    <dbReference type="NCBI Taxonomy" id="6573"/>
    <lineage>
        <taxon>Eukaryota</taxon>
        <taxon>Metazoa</taxon>
        <taxon>Spiralia</taxon>
        <taxon>Lophotrochozoa</taxon>
        <taxon>Mollusca</taxon>
        <taxon>Bivalvia</taxon>
        <taxon>Autobranchia</taxon>
        <taxon>Pteriomorphia</taxon>
        <taxon>Pectinida</taxon>
        <taxon>Pectinoidea</taxon>
        <taxon>Pectinidae</taxon>
        <taxon>Mizuhopecten</taxon>
    </lineage>
</organism>
<dbReference type="Proteomes" id="UP000242188">
    <property type="component" value="Unassembled WGS sequence"/>
</dbReference>
<evidence type="ECO:0000313" key="2">
    <source>
        <dbReference type="EMBL" id="OWF39676.1"/>
    </source>
</evidence>
<feature type="region of interest" description="Disordered" evidence="1">
    <location>
        <begin position="1"/>
        <end position="25"/>
    </location>
</feature>